<dbReference type="PANTHER" id="PTHR43537">
    <property type="entry name" value="TRANSCRIPTIONAL REGULATOR, GNTR FAMILY"/>
    <property type="match status" value="1"/>
</dbReference>
<dbReference type="Proteomes" id="UP000037712">
    <property type="component" value="Unassembled WGS sequence"/>
</dbReference>
<dbReference type="GO" id="GO:0003677">
    <property type="term" value="F:DNA binding"/>
    <property type="evidence" value="ECO:0007669"/>
    <property type="project" value="UniProtKB-KW"/>
</dbReference>
<evidence type="ECO:0000259" key="4">
    <source>
        <dbReference type="PROSITE" id="PS50949"/>
    </source>
</evidence>
<dbReference type="EMBL" id="AZYO01000060">
    <property type="protein sequence ID" value="KOS54665.1"/>
    <property type="molecule type" value="Genomic_DNA"/>
</dbReference>
<dbReference type="SUPFAM" id="SSF46785">
    <property type="entry name" value="Winged helix' DNA-binding domain"/>
    <property type="match status" value="1"/>
</dbReference>
<name>A0A0M8PGV8_RHORH</name>
<reference evidence="5 6" key="1">
    <citation type="journal article" date="2015" name="Genome Announc.">
        <title>Draft Genome Sequence of Rhodococcus rhodochrous Strain KG-21, a Soil Isolate from Oil Fields of Krishna-Godavari Basin, India.</title>
        <authorList>
            <person name="Dawar C."/>
            <person name="Aggarwal R.K."/>
        </authorList>
    </citation>
    <scope>NUCLEOTIDE SEQUENCE [LARGE SCALE GENOMIC DNA]</scope>
    <source>
        <strain evidence="5 6">KG-21</strain>
    </source>
</reference>
<organism evidence="5 6">
    <name type="scientific">Rhodococcus rhodochrous KG-21</name>
    <dbReference type="NCBI Taxonomy" id="1441923"/>
    <lineage>
        <taxon>Bacteria</taxon>
        <taxon>Bacillati</taxon>
        <taxon>Actinomycetota</taxon>
        <taxon>Actinomycetes</taxon>
        <taxon>Mycobacteriales</taxon>
        <taxon>Nocardiaceae</taxon>
        <taxon>Rhodococcus</taxon>
    </lineage>
</organism>
<evidence type="ECO:0000256" key="2">
    <source>
        <dbReference type="ARBA" id="ARBA00023125"/>
    </source>
</evidence>
<dbReference type="Gene3D" id="1.20.120.530">
    <property type="entry name" value="GntR ligand-binding domain-like"/>
    <property type="match status" value="1"/>
</dbReference>
<proteinExistence type="predicted"/>
<dbReference type="InterPro" id="IPR036390">
    <property type="entry name" value="WH_DNA-bd_sf"/>
</dbReference>
<dbReference type="Pfam" id="PF07729">
    <property type="entry name" value="FCD"/>
    <property type="match status" value="1"/>
</dbReference>
<dbReference type="Gene3D" id="1.10.10.10">
    <property type="entry name" value="Winged helix-like DNA-binding domain superfamily/Winged helix DNA-binding domain"/>
    <property type="match status" value="1"/>
</dbReference>
<dbReference type="RefSeq" id="WP_054374048.1">
    <property type="nucleotide sequence ID" value="NZ_AZYO01000060.1"/>
</dbReference>
<dbReference type="InterPro" id="IPR008920">
    <property type="entry name" value="TF_FadR/GntR_C"/>
</dbReference>
<dbReference type="SUPFAM" id="SSF48008">
    <property type="entry name" value="GntR ligand-binding domain-like"/>
    <property type="match status" value="1"/>
</dbReference>
<dbReference type="Pfam" id="PF00392">
    <property type="entry name" value="GntR"/>
    <property type="match status" value="1"/>
</dbReference>
<evidence type="ECO:0000313" key="5">
    <source>
        <dbReference type="EMBL" id="KOS54665.1"/>
    </source>
</evidence>
<feature type="domain" description="HTH gntR-type" evidence="4">
    <location>
        <begin position="7"/>
        <end position="74"/>
    </location>
</feature>
<dbReference type="SMART" id="SM00345">
    <property type="entry name" value="HTH_GNTR"/>
    <property type="match status" value="1"/>
</dbReference>
<accession>A0A0M8PGV8</accession>
<dbReference type="PANTHER" id="PTHR43537:SF24">
    <property type="entry name" value="GLUCONATE OPERON TRANSCRIPTIONAL REPRESSOR"/>
    <property type="match status" value="1"/>
</dbReference>
<sequence>MASTKASTLAGAVYEQIRREILNGAYQPGRRLRFVDLAERYSVSQSVIREALARLSEQGLVDSLPQQGFRVVSLSLKDLNELTEARCDIESLAFRYAVERGDMEWESRVVAAHHRLASTPTAVDGEPNPEWFDVHERFHRALLEGCGNDRLLGVALSLRDASALYRHWSCPIGHDYTRDVAAEHKAILEVALARDPEVAASLLCEHIERTTAALRPVAASQDEAS</sequence>
<dbReference type="GO" id="GO:0003700">
    <property type="term" value="F:DNA-binding transcription factor activity"/>
    <property type="evidence" value="ECO:0007669"/>
    <property type="project" value="InterPro"/>
</dbReference>
<dbReference type="AlphaFoldDB" id="A0A0M8PGV8"/>
<dbReference type="InterPro" id="IPR000524">
    <property type="entry name" value="Tscrpt_reg_HTH_GntR"/>
</dbReference>
<dbReference type="PATRIC" id="fig|1441923.3.peg.4151"/>
<dbReference type="CDD" id="cd07377">
    <property type="entry name" value="WHTH_GntR"/>
    <property type="match status" value="1"/>
</dbReference>
<dbReference type="InterPro" id="IPR011711">
    <property type="entry name" value="GntR_C"/>
</dbReference>
<gene>
    <name evidence="5" type="ORF">Z051_19000</name>
</gene>
<dbReference type="SMART" id="SM00895">
    <property type="entry name" value="FCD"/>
    <property type="match status" value="1"/>
</dbReference>
<reference evidence="6" key="2">
    <citation type="submission" date="2015-01" db="EMBL/GenBank/DDBJ databases">
        <title>Draft genome sequence of potential hydrocarbon metabolising strain of Rhodococcus rhodochrous.</title>
        <authorList>
            <person name="Aggarwal R.K."/>
            <person name="Dawar C."/>
        </authorList>
    </citation>
    <scope>NUCLEOTIDE SEQUENCE [LARGE SCALE GENOMIC DNA]</scope>
    <source>
        <strain evidence="6">KG-21</strain>
    </source>
</reference>
<protein>
    <recommendedName>
        <fullName evidence="4">HTH gntR-type domain-containing protein</fullName>
    </recommendedName>
</protein>
<keyword evidence="3" id="KW-0804">Transcription</keyword>
<dbReference type="InterPro" id="IPR036388">
    <property type="entry name" value="WH-like_DNA-bd_sf"/>
</dbReference>
<keyword evidence="2" id="KW-0238">DNA-binding</keyword>
<dbReference type="PROSITE" id="PS50949">
    <property type="entry name" value="HTH_GNTR"/>
    <property type="match status" value="1"/>
</dbReference>
<evidence type="ECO:0000256" key="1">
    <source>
        <dbReference type="ARBA" id="ARBA00023015"/>
    </source>
</evidence>
<evidence type="ECO:0000313" key="6">
    <source>
        <dbReference type="Proteomes" id="UP000037712"/>
    </source>
</evidence>
<comment type="caution">
    <text evidence="5">The sequence shown here is derived from an EMBL/GenBank/DDBJ whole genome shotgun (WGS) entry which is preliminary data.</text>
</comment>
<evidence type="ECO:0000256" key="3">
    <source>
        <dbReference type="ARBA" id="ARBA00023163"/>
    </source>
</evidence>
<keyword evidence="1" id="KW-0805">Transcription regulation</keyword>